<reference evidence="1 2" key="1">
    <citation type="submission" date="2016-11" db="EMBL/GenBank/DDBJ databases">
        <authorList>
            <person name="Jaros S."/>
            <person name="Januszkiewicz K."/>
            <person name="Wedrychowicz H."/>
        </authorList>
    </citation>
    <scope>NUCLEOTIDE SEQUENCE [LARGE SCALE GENOMIC DNA]</scope>
    <source>
        <strain evidence="1 2">GAS499</strain>
    </source>
</reference>
<dbReference type="OrthoDB" id="8249839at2"/>
<proteinExistence type="predicted"/>
<evidence type="ECO:0000313" key="1">
    <source>
        <dbReference type="EMBL" id="SHL60113.1"/>
    </source>
</evidence>
<sequence>MDSAQHCQNQAAECLRLMKLSQNKDEAEILKNLSQSWSRLAGQIDRYQALMREQRRIVLR</sequence>
<dbReference type="EMBL" id="LT670844">
    <property type="protein sequence ID" value="SHL60113.1"/>
    <property type="molecule type" value="Genomic_DNA"/>
</dbReference>
<accession>A0A1M7BYY1</accession>
<organism evidence="1 2">
    <name type="scientific">Bradyrhizobium lablabi</name>
    <dbReference type="NCBI Taxonomy" id="722472"/>
    <lineage>
        <taxon>Bacteria</taxon>
        <taxon>Pseudomonadati</taxon>
        <taxon>Pseudomonadota</taxon>
        <taxon>Alphaproteobacteria</taxon>
        <taxon>Hyphomicrobiales</taxon>
        <taxon>Nitrobacteraceae</taxon>
        <taxon>Bradyrhizobium</taxon>
    </lineage>
</organism>
<gene>
    <name evidence="1" type="ORF">SAMN05444159_6334</name>
</gene>
<dbReference type="AlphaFoldDB" id="A0A1M7BYY1"/>
<name>A0A1M7BYY1_9BRAD</name>
<evidence type="ECO:0000313" key="2">
    <source>
        <dbReference type="Proteomes" id="UP000189935"/>
    </source>
</evidence>
<dbReference type="RefSeq" id="WP_154071542.1">
    <property type="nucleotide sequence ID" value="NZ_LT670844.1"/>
</dbReference>
<protein>
    <submittedName>
        <fullName evidence="1">Uncharacterized protein</fullName>
    </submittedName>
</protein>
<dbReference type="Proteomes" id="UP000189935">
    <property type="component" value="Chromosome I"/>
</dbReference>